<protein>
    <submittedName>
        <fullName evidence="2">Lecithin:cholesterol acyltransferase</fullName>
    </submittedName>
</protein>
<sequence length="536" mass="58227">MLKIFVIVVLCVWSATTEAAGAKSPPPHIAPPRPLIFIPGIAGSQLWIDGKLAWGDLDSLRYLENLRIADGPRRIPAADTCDPTNSDAAYRATCGALNQFIALGPLKMDVYEPLWRYLETLGYTRFGDRKNLFLFPYDWRRSNFDTAADLDAFIKSKPELSGKEIDVLAHSMGGLVSLIYASKYDAPTGSDGKCDFPRNCRVKTVITMGTPFWGSVSAVATPFLGWGQASRWLIGGTDTIIRTLLSWPSLYELLPTYEGCCVSTDGPTPRSLNLLDPSDFSVLPFDLTRHGIAPEQVANALKAVSELRKLVDAGFPQHVRTATTCRGLPPEGLFMIAGDRNGTRQSVTIGSGKMRYIEKRGDGTVALRRATFGNPSAGFLSFMPHMGIFNDENAEAKIETILFRCEMAFSDFNGNVPTVEIGRQLGPSSRLPIDFVSVELADGVAADEFVATGTLSLAAPDDAVAPNALLTIRLNGIEIRRTEIKSASRRLDGAMTQFQYSSGPFKMEGEGRVDADLTFGNSGPTASDHISLVSKP</sequence>
<proteinExistence type="predicted"/>
<dbReference type="Gene3D" id="3.40.50.1820">
    <property type="entry name" value="alpha/beta hydrolase"/>
    <property type="match status" value="1"/>
</dbReference>
<dbReference type="OrthoDB" id="869379at2"/>
<dbReference type="EMBL" id="FNTH01000001">
    <property type="protein sequence ID" value="SED25548.1"/>
    <property type="molecule type" value="Genomic_DNA"/>
</dbReference>
<dbReference type="Proteomes" id="UP000198992">
    <property type="component" value="Unassembled WGS sequence"/>
</dbReference>
<dbReference type="SUPFAM" id="SSF53474">
    <property type="entry name" value="alpha/beta-Hydrolases"/>
    <property type="match status" value="1"/>
</dbReference>
<feature type="signal peptide" evidence="1">
    <location>
        <begin position="1"/>
        <end position="19"/>
    </location>
</feature>
<dbReference type="GO" id="GO:0008374">
    <property type="term" value="F:O-acyltransferase activity"/>
    <property type="evidence" value="ECO:0007669"/>
    <property type="project" value="InterPro"/>
</dbReference>
<evidence type="ECO:0000313" key="2">
    <source>
        <dbReference type="EMBL" id="SED25548.1"/>
    </source>
</evidence>
<dbReference type="InterPro" id="IPR003386">
    <property type="entry name" value="LACT/PDAT_acylTrfase"/>
</dbReference>
<name>A0A1H4Z7G8_9BRAD</name>
<reference evidence="2 3" key="1">
    <citation type="submission" date="2016-10" db="EMBL/GenBank/DDBJ databases">
        <authorList>
            <person name="de Groot N.N."/>
        </authorList>
    </citation>
    <scope>NUCLEOTIDE SEQUENCE [LARGE SCALE GENOMIC DNA]</scope>
    <source>
        <strain evidence="2 3">MT12</strain>
    </source>
</reference>
<dbReference type="Pfam" id="PF02450">
    <property type="entry name" value="LCAT"/>
    <property type="match status" value="1"/>
</dbReference>
<accession>A0A1H4Z7G8</accession>
<organism evidence="2 3">
    <name type="scientific">Bradyrhizobium erythrophlei</name>
    <dbReference type="NCBI Taxonomy" id="1437360"/>
    <lineage>
        <taxon>Bacteria</taxon>
        <taxon>Pseudomonadati</taxon>
        <taxon>Pseudomonadota</taxon>
        <taxon>Alphaproteobacteria</taxon>
        <taxon>Hyphomicrobiales</taxon>
        <taxon>Nitrobacteraceae</taxon>
        <taxon>Bradyrhizobium</taxon>
    </lineage>
</organism>
<keyword evidence="2" id="KW-0012">Acyltransferase</keyword>
<gene>
    <name evidence="2" type="ORF">SAMN05444164_4242</name>
</gene>
<dbReference type="InterPro" id="IPR029058">
    <property type="entry name" value="AB_hydrolase_fold"/>
</dbReference>
<feature type="chain" id="PRO_5011639358" evidence="1">
    <location>
        <begin position="20"/>
        <end position="536"/>
    </location>
</feature>
<evidence type="ECO:0000313" key="3">
    <source>
        <dbReference type="Proteomes" id="UP000198992"/>
    </source>
</evidence>
<evidence type="ECO:0000256" key="1">
    <source>
        <dbReference type="SAM" id="SignalP"/>
    </source>
</evidence>
<keyword evidence="2" id="KW-0808">Transferase</keyword>
<dbReference type="GO" id="GO:0006629">
    <property type="term" value="P:lipid metabolic process"/>
    <property type="evidence" value="ECO:0007669"/>
    <property type="project" value="InterPro"/>
</dbReference>
<dbReference type="RefSeq" id="WP_092118671.1">
    <property type="nucleotide sequence ID" value="NZ_FNTH01000001.1"/>
</dbReference>
<dbReference type="AlphaFoldDB" id="A0A1H4Z7G8"/>
<dbReference type="PANTHER" id="PTHR11440">
    <property type="entry name" value="LECITHIN-CHOLESTEROL ACYLTRANSFERASE-RELATED"/>
    <property type="match status" value="1"/>
</dbReference>
<keyword evidence="1" id="KW-0732">Signal</keyword>